<keyword evidence="1 2" id="KW-0482">Metalloprotease</keyword>
<feature type="domain" description="Peptidase M12A" evidence="3">
    <location>
        <begin position="48"/>
        <end position="253"/>
    </location>
</feature>
<dbReference type="GO" id="GO:0004222">
    <property type="term" value="F:metalloendopeptidase activity"/>
    <property type="evidence" value="ECO:0007669"/>
    <property type="project" value="UniProtKB-UniRule"/>
</dbReference>
<reference evidence="5" key="1">
    <citation type="submission" date="2014-03" db="EMBL/GenBank/DDBJ databases">
        <authorList>
            <person name="Aksoy S."/>
            <person name="Warren W."/>
            <person name="Wilson R.K."/>
        </authorList>
    </citation>
    <scope>NUCLEOTIDE SEQUENCE [LARGE SCALE GENOMIC DNA]</scope>
    <source>
        <strain evidence="5">IAEA</strain>
    </source>
</reference>
<dbReference type="PROSITE" id="PS51864">
    <property type="entry name" value="ASTACIN"/>
    <property type="match status" value="1"/>
</dbReference>
<evidence type="ECO:0000256" key="2">
    <source>
        <dbReference type="RuleBase" id="RU361183"/>
    </source>
</evidence>
<evidence type="ECO:0000259" key="3">
    <source>
        <dbReference type="PROSITE" id="PS51864"/>
    </source>
</evidence>
<feature type="active site" evidence="1">
    <location>
        <position position="148"/>
    </location>
</feature>
<sequence length="269" mass="31350">MPTPTPTPTTNVKDANYILAFEDRKKTDPELAAGFMEGDMIFNPIARNAWRDDSFRWPNQTVYYKFFDKFSDAHRNQILRAMQIIQSVSCVRFKEMTTRDDNTFVNITNLKGACFSRVGFQRQSVLQLNLETAPVGKGCYRLGTILHEFMHTLGFFHMQSSSNRDDYVRIIWRNIKKSDHVNFLKLPKSLADDFDQEYDYNSILHYSAYAFSNNGGKTIVPLRANKYGNEVIGQRSQLSRGDIRRLNIMYRCPIKIRRSDQAYNFAKLF</sequence>
<comment type="cofactor">
    <cofactor evidence="1 2">
        <name>Zn(2+)</name>
        <dbReference type="ChEBI" id="CHEBI:29105"/>
    </cofactor>
    <text evidence="1 2">Binds 1 zinc ion per subunit.</text>
</comment>
<dbReference type="PRINTS" id="PR00480">
    <property type="entry name" value="ASTACIN"/>
</dbReference>
<dbReference type="InterPro" id="IPR024079">
    <property type="entry name" value="MetalloPept_cat_dom_sf"/>
</dbReference>
<comment type="caution">
    <text evidence="1">Lacks conserved residue(s) required for the propagation of feature annotation.</text>
</comment>
<evidence type="ECO:0000313" key="4">
    <source>
        <dbReference type="EnsemblMetazoa" id="GBRI032623-PA"/>
    </source>
</evidence>
<dbReference type="GO" id="GO:0008270">
    <property type="term" value="F:zinc ion binding"/>
    <property type="evidence" value="ECO:0007669"/>
    <property type="project" value="UniProtKB-UniRule"/>
</dbReference>
<keyword evidence="5" id="KW-1185">Reference proteome</keyword>
<proteinExistence type="predicted"/>
<dbReference type="AlphaFoldDB" id="A0A1A9WUH5"/>
<dbReference type="GO" id="GO:0006508">
    <property type="term" value="P:proteolysis"/>
    <property type="evidence" value="ECO:0007669"/>
    <property type="project" value="UniProtKB-KW"/>
</dbReference>
<organism evidence="4 5">
    <name type="scientific">Glossina brevipalpis</name>
    <dbReference type="NCBI Taxonomy" id="37001"/>
    <lineage>
        <taxon>Eukaryota</taxon>
        <taxon>Metazoa</taxon>
        <taxon>Ecdysozoa</taxon>
        <taxon>Arthropoda</taxon>
        <taxon>Hexapoda</taxon>
        <taxon>Insecta</taxon>
        <taxon>Pterygota</taxon>
        <taxon>Neoptera</taxon>
        <taxon>Endopterygota</taxon>
        <taxon>Diptera</taxon>
        <taxon>Brachycera</taxon>
        <taxon>Muscomorpha</taxon>
        <taxon>Hippoboscoidea</taxon>
        <taxon>Glossinidae</taxon>
        <taxon>Glossina</taxon>
    </lineage>
</organism>
<dbReference type="InterPro" id="IPR001506">
    <property type="entry name" value="Peptidase_M12A"/>
</dbReference>
<feature type="binding site" evidence="1">
    <location>
        <position position="147"/>
    </location>
    <ligand>
        <name>Zn(2+)</name>
        <dbReference type="ChEBI" id="CHEBI:29105"/>
        <note>catalytic</note>
    </ligand>
</feature>
<dbReference type="STRING" id="37001.A0A1A9WUH5"/>
<keyword evidence="1 2" id="KW-0862">Zinc</keyword>
<dbReference type="EC" id="3.4.24.-" evidence="2"/>
<evidence type="ECO:0000313" key="5">
    <source>
        <dbReference type="Proteomes" id="UP000091820"/>
    </source>
</evidence>
<name>A0A1A9WUH5_9MUSC</name>
<dbReference type="CDD" id="cd04280">
    <property type="entry name" value="ZnMc_astacin_like"/>
    <property type="match status" value="1"/>
</dbReference>
<dbReference type="Proteomes" id="UP000091820">
    <property type="component" value="Unassembled WGS sequence"/>
</dbReference>
<keyword evidence="1 2" id="KW-0645">Protease</keyword>
<dbReference type="InterPro" id="IPR006026">
    <property type="entry name" value="Peptidase_Metallo"/>
</dbReference>
<dbReference type="Pfam" id="PF01400">
    <property type="entry name" value="Astacin"/>
    <property type="match status" value="1"/>
</dbReference>
<reference evidence="4" key="2">
    <citation type="submission" date="2020-05" db="UniProtKB">
        <authorList>
            <consortium name="EnsemblMetazoa"/>
        </authorList>
    </citation>
    <scope>IDENTIFICATION</scope>
    <source>
        <strain evidence="4">IAEA</strain>
    </source>
</reference>
<dbReference type="SUPFAM" id="SSF55486">
    <property type="entry name" value="Metalloproteases ('zincins'), catalytic domain"/>
    <property type="match status" value="1"/>
</dbReference>
<dbReference type="EnsemblMetazoa" id="GBRI032623-RA">
    <property type="protein sequence ID" value="GBRI032623-PA"/>
    <property type="gene ID" value="GBRI032623"/>
</dbReference>
<dbReference type="SMART" id="SM00235">
    <property type="entry name" value="ZnMc"/>
    <property type="match status" value="1"/>
</dbReference>
<dbReference type="VEuPathDB" id="VectorBase:GBRI032623"/>
<accession>A0A1A9WUH5</accession>
<dbReference type="PANTHER" id="PTHR10127:SF814">
    <property type="entry name" value="MEPRIN A SUBUNIT BETA"/>
    <property type="match status" value="1"/>
</dbReference>
<keyword evidence="1 2" id="KW-0479">Metal-binding</keyword>
<dbReference type="PANTHER" id="PTHR10127">
    <property type="entry name" value="DISCOIDIN, CUB, EGF, LAMININ , AND ZINC METALLOPROTEASE DOMAIN CONTAINING"/>
    <property type="match status" value="1"/>
</dbReference>
<feature type="binding site" evidence="1">
    <location>
        <position position="157"/>
    </location>
    <ligand>
        <name>Zn(2+)</name>
        <dbReference type="ChEBI" id="CHEBI:29105"/>
        <note>catalytic</note>
    </ligand>
</feature>
<dbReference type="Gene3D" id="3.40.390.10">
    <property type="entry name" value="Collagenase (Catalytic Domain)"/>
    <property type="match status" value="1"/>
</dbReference>
<evidence type="ECO:0000256" key="1">
    <source>
        <dbReference type="PROSITE-ProRule" id="PRU01211"/>
    </source>
</evidence>
<keyword evidence="1 2" id="KW-0378">Hydrolase</keyword>
<protein>
    <recommendedName>
        <fullName evidence="2">Metalloendopeptidase</fullName>
        <ecNumber evidence="2">3.4.24.-</ecNumber>
    </recommendedName>
</protein>
<feature type="binding site" evidence="1">
    <location>
        <position position="151"/>
    </location>
    <ligand>
        <name>Zn(2+)</name>
        <dbReference type="ChEBI" id="CHEBI:29105"/>
        <note>catalytic</note>
    </ligand>
</feature>
<dbReference type="InterPro" id="IPR034035">
    <property type="entry name" value="Astacin-like_dom"/>
</dbReference>